<keyword evidence="1" id="KW-0812">Transmembrane</keyword>
<evidence type="ECO:0000256" key="1">
    <source>
        <dbReference type="SAM" id="Phobius"/>
    </source>
</evidence>
<dbReference type="Proteomes" id="UP000035681">
    <property type="component" value="Unplaced"/>
</dbReference>
<keyword evidence="2" id="KW-1185">Reference proteome</keyword>
<accession>A0A0K0ET60</accession>
<reference evidence="3" key="1">
    <citation type="submission" date="2015-08" db="UniProtKB">
        <authorList>
            <consortium name="WormBaseParasite"/>
        </authorList>
    </citation>
    <scope>IDENTIFICATION</scope>
</reference>
<evidence type="ECO:0000313" key="3">
    <source>
        <dbReference type="WBParaSite" id="SSTP_0001263700.1"/>
    </source>
</evidence>
<sequence length="222" mass="25962">MPPSGDREKNYKSNKDEVMLVEENESPKNDSEVFIIGPLAGSDVFDYVRSKNFMVKNNIRSYKGIKYFFQGISVLLLLIIGYILIITMMSVYTLKKLKIKKKGTINNYMEGHEDKEYKQMENELINLRKRCNGMNDKLLFEKKKHSISRSIENPHNIIEMDENKMAEVFHMLAKKSQKQEEYFIPKETKGKDVIMIGEDESICIVNKNTNKNKLKQEEKLGY</sequence>
<organism evidence="3">
    <name type="scientific">Strongyloides stercoralis</name>
    <name type="common">Threadworm</name>
    <dbReference type="NCBI Taxonomy" id="6248"/>
    <lineage>
        <taxon>Eukaryota</taxon>
        <taxon>Metazoa</taxon>
        <taxon>Ecdysozoa</taxon>
        <taxon>Nematoda</taxon>
        <taxon>Chromadorea</taxon>
        <taxon>Rhabditida</taxon>
        <taxon>Tylenchina</taxon>
        <taxon>Panagrolaimomorpha</taxon>
        <taxon>Strongyloidoidea</taxon>
        <taxon>Strongyloididae</taxon>
        <taxon>Strongyloides</taxon>
    </lineage>
</organism>
<dbReference type="WBParaSite" id="TCONS_00000321.p1">
    <property type="protein sequence ID" value="TCONS_00000321.p1"/>
    <property type="gene ID" value="XLOC_000333"/>
</dbReference>
<keyword evidence="1" id="KW-1133">Transmembrane helix</keyword>
<keyword evidence="1" id="KW-0472">Membrane</keyword>
<dbReference type="AlphaFoldDB" id="A0A0K0ET60"/>
<feature type="transmembrane region" description="Helical" evidence="1">
    <location>
        <begin position="67"/>
        <end position="92"/>
    </location>
</feature>
<protein>
    <submittedName>
        <fullName evidence="3">RIC3 domain-containing protein</fullName>
    </submittedName>
</protein>
<evidence type="ECO:0000313" key="2">
    <source>
        <dbReference type="Proteomes" id="UP000035681"/>
    </source>
</evidence>
<name>A0A0K0ET60_STRER</name>
<proteinExistence type="predicted"/>
<dbReference type="WBParaSite" id="SSTP_0001263700.1">
    <property type="protein sequence ID" value="SSTP_0001263700.1"/>
    <property type="gene ID" value="SSTP_0001263700"/>
</dbReference>